<dbReference type="InParanoid" id="A0A0H2RFL6"/>
<proteinExistence type="predicted"/>
<organism evidence="1 2">
    <name type="scientific">Schizopora paradoxa</name>
    <dbReference type="NCBI Taxonomy" id="27342"/>
    <lineage>
        <taxon>Eukaryota</taxon>
        <taxon>Fungi</taxon>
        <taxon>Dikarya</taxon>
        <taxon>Basidiomycota</taxon>
        <taxon>Agaricomycotina</taxon>
        <taxon>Agaricomycetes</taxon>
        <taxon>Hymenochaetales</taxon>
        <taxon>Schizoporaceae</taxon>
        <taxon>Schizopora</taxon>
    </lineage>
</organism>
<dbReference type="OrthoDB" id="3247418at2759"/>
<evidence type="ECO:0000313" key="2">
    <source>
        <dbReference type="Proteomes" id="UP000053477"/>
    </source>
</evidence>
<protein>
    <submittedName>
        <fullName evidence="1">Uncharacterized protein</fullName>
    </submittedName>
</protein>
<gene>
    <name evidence="1" type="ORF">SCHPADRAFT_810421</name>
</gene>
<reference evidence="1 2" key="1">
    <citation type="submission" date="2015-04" db="EMBL/GenBank/DDBJ databases">
        <title>Complete genome sequence of Schizopora paradoxa KUC8140, a cosmopolitan wood degrader in East Asia.</title>
        <authorList>
            <consortium name="DOE Joint Genome Institute"/>
            <person name="Min B."/>
            <person name="Park H."/>
            <person name="Jang Y."/>
            <person name="Kim J.-J."/>
            <person name="Kim K.H."/>
            <person name="Pangilinan J."/>
            <person name="Lipzen A."/>
            <person name="Riley R."/>
            <person name="Grigoriev I.V."/>
            <person name="Spatafora J.W."/>
            <person name="Choi I.-G."/>
        </authorList>
    </citation>
    <scope>NUCLEOTIDE SEQUENCE [LARGE SCALE GENOMIC DNA]</scope>
    <source>
        <strain evidence="1 2">KUC8140</strain>
    </source>
</reference>
<name>A0A0H2RFL6_9AGAM</name>
<dbReference type="AlphaFoldDB" id="A0A0H2RFL6"/>
<feature type="non-terminal residue" evidence="1">
    <location>
        <position position="184"/>
    </location>
</feature>
<dbReference type="EMBL" id="KQ086028">
    <property type="protein sequence ID" value="KLO10372.1"/>
    <property type="molecule type" value="Genomic_DNA"/>
</dbReference>
<sequence length="184" mass="21134">QEGMFFKDATTLPEVDYNTLLAYLQGTGETCQSVYTNIYNVQSTYLQPRVREHKEVHISGRTYSTSKAHLGNSAIHLHIPNSENTSTGFIEAIWSTILHSKERTFFIVRTHRRLSFFDEVKAPFMHFHPRYGVQIKDARPSDNLVIIEHRHVIAHTSTLRRPAGTYGIPHETLVVCTSLNRGRR</sequence>
<feature type="non-terminal residue" evidence="1">
    <location>
        <position position="1"/>
    </location>
</feature>
<evidence type="ECO:0000313" key="1">
    <source>
        <dbReference type="EMBL" id="KLO10372.1"/>
    </source>
</evidence>
<dbReference type="Proteomes" id="UP000053477">
    <property type="component" value="Unassembled WGS sequence"/>
</dbReference>
<accession>A0A0H2RFL6</accession>
<keyword evidence="2" id="KW-1185">Reference proteome</keyword>